<evidence type="ECO:0000313" key="2">
    <source>
        <dbReference type="EMBL" id="PNJ79616.1"/>
    </source>
</evidence>
<keyword evidence="1" id="KW-0732">Signal</keyword>
<comment type="caution">
    <text evidence="2">The sequence shown here is derived from an EMBL/GenBank/DDBJ whole genome shotgun (WGS) entry which is preliminary data.</text>
</comment>
<reference evidence="2" key="1">
    <citation type="submission" date="2017-12" db="EMBL/GenBank/DDBJ databases">
        <title>High-resolution comparative analysis of great ape genomes.</title>
        <authorList>
            <person name="Pollen A."/>
            <person name="Hastie A."/>
            <person name="Hormozdiari F."/>
            <person name="Dougherty M."/>
            <person name="Liu R."/>
            <person name="Chaisson M."/>
            <person name="Hoppe E."/>
            <person name="Hill C."/>
            <person name="Pang A."/>
            <person name="Hillier L."/>
            <person name="Baker C."/>
            <person name="Armstrong J."/>
            <person name="Shendure J."/>
            <person name="Paten B."/>
            <person name="Wilson R."/>
            <person name="Chao H."/>
            <person name="Schneider V."/>
            <person name="Ventura M."/>
            <person name="Kronenberg Z."/>
            <person name="Murali S."/>
            <person name="Gordon D."/>
            <person name="Cantsilieris S."/>
            <person name="Munson K."/>
            <person name="Nelson B."/>
            <person name="Raja A."/>
            <person name="Underwood J."/>
            <person name="Diekhans M."/>
            <person name="Fiddes I."/>
            <person name="Haussler D."/>
            <person name="Eichler E."/>
        </authorList>
    </citation>
    <scope>NUCLEOTIDE SEQUENCE [LARGE SCALE GENOMIC DNA]</scope>
    <source>
        <strain evidence="2">Susie</strain>
    </source>
</reference>
<evidence type="ECO:0000256" key="1">
    <source>
        <dbReference type="SAM" id="SignalP"/>
    </source>
</evidence>
<feature type="signal peptide" evidence="1">
    <location>
        <begin position="1"/>
        <end position="20"/>
    </location>
</feature>
<accession>A0A2J8XC86</accession>
<proteinExistence type="predicted"/>
<feature type="chain" id="PRO_5014385631" description="Secreted protein" evidence="1">
    <location>
        <begin position="21"/>
        <end position="70"/>
    </location>
</feature>
<name>A0A2J8XC86_PONAB</name>
<evidence type="ECO:0008006" key="3">
    <source>
        <dbReference type="Google" id="ProtNLM"/>
    </source>
</evidence>
<dbReference type="EMBL" id="NDHI03003368">
    <property type="protein sequence ID" value="PNJ79616.1"/>
    <property type="molecule type" value="Genomic_DNA"/>
</dbReference>
<protein>
    <recommendedName>
        <fullName evidence="3">Secreted protein</fullName>
    </recommendedName>
</protein>
<dbReference type="AlphaFoldDB" id="A0A2J8XC86"/>
<gene>
    <name evidence="2" type="ORF">CR201_G0003192</name>
</gene>
<sequence length="70" mass="7979">MFPARRRAAATRLSVRLSLCFCLHSRLQDPAARPRPEQMEMGCHVVSCPMGKRLTCEELRVASRKQPVKN</sequence>
<organism evidence="2">
    <name type="scientific">Pongo abelii</name>
    <name type="common">Sumatran orangutan</name>
    <name type="synonym">Pongo pygmaeus abelii</name>
    <dbReference type="NCBI Taxonomy" id="9601"/>
    <lineage>
        <taxon>Eukaryota</taxon>
        <taxon>Metazoa</taxon>
        <taxon>Chordata</taxon>
        <taxon>Craniata</taxon>
        <taxon>Vertebrata</taxon>
        <taxon>Euteleostomi</taxon>
        <taxon>Mammalia</taxon>
        <taxon>Eutheria</taxon>
        <taxon>Euarchontoglires</taxon>
        <taxon>Primates</taxon>
        <taxon>Haplorrhini</taxon>
        <taxon>Catarrhini</taxon>
        <taxon>Hominidae</taxon>
        <taxon>Pongo</taxon>
    </lineage>
</organism>